<dbReference type="EMBL" id="FOCI01000014">
    <property type="protein sequence ID" value="SEN37985.1"/>
    <property type="molecule type" value="Genomic_DNA"/>
</dbReference>
<dbReference type="RefSeq" id="WP_089903632.1">
    <property type="nucleotide sequence ID" value="NZ_FOCI01000014.1"/>
</dbReference>
<name>A0A1H8G2J7_9RHOB</name>
<evidence type="ECO:0000313" key="1">
    <source>
        <dbReference type="EMBL" id="SEN37985.1"/>
    </source>
</evidence>
<accession>A0A1H8G2J7</accession>
<gene>
    <name evidence="1" type="ORF">SAMN04488003_11477</name>
</gene>
<dbReference type="STRING" id="245187.SAMN04488003_11477"/>
<protein>
    <submittedName>
        <fullName evidence="1">Uncharacterized protein</fullName>
    </submittedName>
</protein>
<proteinExistence type="predicted"/>
<evidence type="ECO:0000313" key="2">
    <source>
        <dbReference type="Proteomes" id="UP000199585"/>
    </source>
</evidence>
<reference evidence="1 2" key="1">
    <citation type="submission" date="2016-10" db="EMBL/GenBank/DDBJ databases">
        <authorList>
            <person name="de Groot N.N."/>
        </authorList>
    </citation>
    <scope>NUCLEOTIDE SEQUENCE [LARGE SCALE GENOMIC DNA]</scope>
    <source>
        <strain evidence="1 2">DSM 16213</strain>
    </source>
</reference>
<organism evidence="1 2">
    <name type="scientific">Loktanella fryxellensis</name>
    <dbReference type="NCBI Taxonomy" id="245187"/>
    <lineage>
        <taxon>Bacteria</taxon>
        <taxon>Pseudomonadati</taxon>
        <taxon>Pseudomonadota</taxon>
        <taxon>Alphaproteobacteria</taxon>
        <taxon>Rhodobacterales</taxon>
        <taxon>Roseobacteraceae</taxon>
        <taxon>Loktanella</taxon>
    </lineage>
</organism>
<sequence length="115" mass="13144">MDRQQAGFHARIRRILRHRQRLARGYRLRVDRNNLIVPQVQRVRLRFPWRSLAIVLLVGLGFKTWVTVSLDPDAYAARVQILNDGSILDRAVAAVMLPDPATQNLARVIGLIVRG</sequence>
<dbReference type="OrthoDB" id="7866534at2"/>
<keyword evidence="2" id="KW-1185">Reference proteome</keyword>
<dbReference type="AlphaFoldDB" id="A0A1H8G2J7"/>
<dbReference type="Proteomes" id="UP000199585">
    <property type="component" value="Unassembled WGS sequence"/>
</dbReference>